<accession>A0AB39H6K5</accession>
<evidence type="ECO:0000313" key="6">
    <source>
        <dbReference type="EMBL" id="XDJ99487.1"/>
    </source>
</evidence>
<keyword evidence="1" id="KW-1133">Transmembrane helix</keyword>
<protein>
    <recommendedName>
        <fullName evidence="7">Structural protein P5</fullName>
    </recommendedName>
</protein>
<reference evidence="6" key="1">
    <citation type="submission" date="2024-05" db="EMBL/GenBank/DDBJ databases">
        <authorList>
            <person name="Luo Y.-C."/>
            <person name="Nicholds J."/>
            <person name="Mortimer T."/>
            <person name="Maboni G."/>
        </authorList>
    </citation>
    <scope>NUCLEOTIDE SEQUENCE</scope>
    <source>
        <strain evidence="5">124370</strain>
        <strain evidence="6">124566</strain>
        <strain evidence="4">124953</strain>
        <strain evidence="3">130308</strain>
        <strain evidence="2">130416</strain>
    </source>
</reference>
<evidence type="ECO:0000313" key="5">
    <source>
        <dbReference type="EMBL" id="XDJ96840.1"/>
    </source>
</evidence>
<dbReference type="EMBL" id="CP158269">
    <property type="protein sequence ID" value="XDJ88530.1"/>
    <property type="molecule type" value="Genomic_DNA"/>
</dbReference>
<proteinExistence type="predicted"/>
<dbReference type="EMBL" id="CP158271">
    <property type="protein sequence ID" value="XDJ93136.1"/>
    <property type="molecule type" value="Genomic_DNA"/>
</dbReference>
<sequence length="226" mass="24559">MKQPRGIRNYNPGNIRWGDRWQGLVPVDKRTDPAFCQFVSAAYGIRALARTLITYQDKYQLYTIREMISRWAPPSENNTEAYVRAVATQVGKGADEQLDMQDYTDLRAMTEAIIRHENGKGPLPTPSTWYDSATIDKALVLAGVEPPRRATGPVPVTKETVAATGTAGVGISQLAEVAPDVVDAVTHAQDSLTSGQISRVVVGLVLVGLAVFIAWSQVSKHKAGVL</sequence>
<feature type="transmembrane region" description="Helical" evidence="1">
    <location>
        <begin position="200"/>
        <end position="218"/>
    </location>
</feature>
<keyword evidence="1" id="KW-0472">Membrane</keyword>
<evidence type="ECO:0000256" key="1">
    <source>
        <dbReference type="SAM" id="Phobius"/>
    </source>
</evidence>
<dbReference type="AlphaFoldDB" id="A0AB39H6K5"/>
<dbReference type="EMBL" id="CP158272">
    <property type="protein sequence ID" value="XDJ99487.1"/>
    <property type="molecule type" value="Genomic_DNA"/>
</dbReference>
<dbReference type="RefSeq" id="WP_368648952.1">
    <property type="nucleotide sequence ID" value="NZ_CP158269.1"/>
</dbReference>
<gene>
    <name evidence="4" type="ORF">ABRY95_12285</name>
    <name evidence="2" type="ORF">ABRY98_02885</name>
    <name evidence="5" type="ORF">ABRZ05_03775</name>
    <name evidence="6" type="ORF">ABRZ11_03430</name>
    <name evidence="3" type="ORF">ABRZ12_09525</name>
</gene>
<evidence type="ECO:0000313" key="3">
    <source>
        <dbReference type="EMBL" id="XDJ89904.1"/>
    </source>
</evidence>
<evidence type="ECO:0008006" key="7">
    <source>
        <dbReference type="Google" id="ProtNLM"/>
    </source>
</evidence>
<organism evidence="6">
    <name type="scientific">Castellaniella ginsengisoli</name>
    <dbReference type="NCBI Taxonomy" id="546114"/>
    <lineage>
        <taxon>Bacteria</taxon>
        <taxon>Pseudomonadati</taxon>
        <taxon>Pseudomonadota</taxon>
        <taxon>Betaproteobacteria</taxon>
        <taxon>Burkholderiales</taxon>
        <taxon>Alcaligenaceae</taxon>
        <taxon>Castellaniella</taxon>
    </lineage>
</organism>
<keyword evidence="1" id="KW-0812">Transmembrane</keyword>
<dbReference type="EMBL" id="CP158270">
    <property type="protein sequence ID" value="XDJ89904.1"/>
    <property type="molecule type" value="Genomic_DNA"/>
</dbReference>
<name>A0AB39H6K5_9BURK</name>
<evidence type="ECO:0000313" key="4">
    <source>
        <dbReference type="EMBL" id="XDJ93136.1"/>
    </source>
</evidence>
<evidence type="ECO:0000313" key="2">
    <source>
        <dbReference type="EMBL" id="XDJ88530.1"/>
    </source>
</evidence>
<dbReference type="EMBL" id="CP158273">
    <property type="protein sequence ID" value="XDJ96840.1"/>
    <property type="molecule type" value="Genomic_DNA"/>
</dbReference>